<dbReference type="EMBL" id="CP034346">
    <property type="protein sequence ID" value="AZS15688.1"/>
    <property type="molecule type" value="Genomic_DNA"/>
</dbReference>
<dbReference type="KEGG" id="plut:EI981_15385"/>
<dbReference type="SUPFAM" id="SSF55729">
    <property type="entry name" value="Acyl-CoA N-acyltransferases (Nat)"/>
    <property type="match status" value="1"/>
</dbReference>
<dbReference type="Pfam" id="PF13673">
    <property type="entry name" value="Acetyltransf_10"/>
    <property type="match status" value="1"/>
</dbReference>
<keyword evidence="1 4" id="KW-0808">Transferase</keyword>
<dbReference type="InterPro" id="IPR000182">
    <property type="entry name" value="GNAT_dom"/>
</dbReference>
<dbReference type="CDD" id="cd04301">
    <property type="entry name" value="NAT_SF"/>
    <property type="match status" value="1"/>
</dbReference>
<protein>
    <submittedName>
        <fullName evidence="4">GNAT family N-acetyltransferase</fullName>
    </submittedName>
</protein>
<keyword evidence="2" id="KW-0012">Acyltransferase</keyword>
<organism evidence="4 5">
    <name type="scientific">Paenibacillus lutimineralis</name>
    <dbReference type="NCBI Taxonomy" id="2707005"/>
    <lineage>
        <taxon>Bacteria</taxon>
        <taxon>Bacillati</taxon>
        <taxon>Bacillota</taxon>
        <taxon>Bacilli</taxon>
        <taxon>Bacillales</taxon>
        <taxon>Paenibacillaceae</taxon>
        <taxon>Paenibacillus</taxon>
    </lineage>
</organism>
<dbReference type="Proteomes" id="UP000270678">
    <property type="component" value="Chromosome"/>
</dbReference>
<proteinExistence type="predicted"/>
<dbReference type="PANTHER" id="PTHR43800:SF1">
    <property type="entry name" value="PEPTIDYL-LYSINE N-ACETYLTRANSFERASE YJAB"/>
    <property type="match status" value="1"/>
</dbReference>
<evidence type="ECO:0000313" key="5">
    <source>
        <dbReference type="Proteomes" id="UP000270678"/>
    </source>
</evidence>
<evidence type="ECO:0000259" key="3">
    <source>
        <dbReference type="PROSITE" id="PS51186"/>
    </source>
</evidence>
<dbReference type="GO" id="GO:0016747">
    <property type="term" value="F:acyltransferase activity, transferring groups other than amino-acyl groups"/>
    <property type="evidence" value="ECO:0007669"/>
    <property type="project" value="InterPro"/>
</dbReference>
<sequence>MIRLCRDEDIEQMYQIINDAASAYQGIIPDDRYHEPYMELNELRSEIQAGVVFWGYEDQGELIGVMGIQDKGDVSLIRHAYVLTKLRQKGIGSQLLAHLNELTDKPILIGTWEAAEWAIRFYKKSGFELVTSEEKQRLLKKYWDIPERQIETSVVLRSKL</sequence>
<evidence type="ECO:0000313" key="4">
    <source>
        <dbReference type="EMBL" id="AZS15688.1"/>
    </source>
</evidence>
<name>A0A3S9UZF6_9BACL</name>
<dbReference type="InterPro" id="IPR016181">
    <property type="entry name" value="Acyl_CoA_acyltransferase"/>
</dbReference>
<dbReference type="PANTHER" id="PTHR43800">
    <property type="entry name" value="PEPTIDYL-LYSINE N-ACETYLTRANSFERASE YJAB"/>
    <property type="match status" value="1"/>
</dbReference>
<evidence type="ECO:0000256" key="1">
    <source>
        <dbReference type="ARBA" id="ARBA00022679"/>
    </source>
</evidence>
<accession>A0A3S9UZF6</accession>
<feature type="domain" description="N-acetyltransferase" evidence="3">
    <location>
        <begin position="1"/>
        <end position="144"/>
    </location>
</feature>
<dbReference type="RefSeq" id="WP_126999575.1">
    <property type="nucleotide sequence ID" value="NZ_CP034346.1"/>
</dbReference>
<dbReference type="Gene3D" id="3.40.630.30">
    <property type="match status" value="1"/>
</dbReference>
<reference evidence="5" key="1">
    <citation type="submission" date="2018-12" db="EMBL/GenBank/DDBJ databases">
        <title>Complete genome sequence of Paenibacillus sp. MBLB1234.</title>
        <authorList>
            <person name="Nam Y.-D."/>
            <person name="Kang J."/>
            <person name="Chung W.-H."/>
            <person name="Park Y.S."/>
        </authorList>
    </citation>
    <scope>NUCLEOTIDE SEQUENCE [LARGE SCALE GENOMIC DNA]</scope>
    <source>
        <strain evidence="5">MBLB1234</strain>
    </source>
</reference>
<dbReference type="AlphaFoldDB" id="A0A3S9UZF6"/>
<dbReference type="PROSITE" id="PS51186">
    <property type="entry name" value="GNAT"/>
    <property type="match status" value="1"/>
</dbReference>
<dbReference type="OrthoDB" id="9789605at2"/>
<keyword evidence="5" id="KW-1185">Reference proteome</keyword>
<evidence type="ECO:0000256" key="2">
    <source>
        <dbReference type="ARBA" id="ARBA00023315"/>
    </source>
</evidence>
<gene>
    <name evidence="4" type="ORF">EI981_15385</name>
</gene>